<name>A0AA86V519_9EUKA</name>
<reference evidence="9 10" key="2">
    <citation type="submission" date="2024-07" db="EMBL/GenBank/DDBJ databases">
        <authorList>
            <person name="Akdeniz Z."/>
        </authorList>
    </citation>
    <scope>NUCLEOTIDE SEQUENCE [LARGE SCALE GENOMIC DNA]</scope>
</reference>
<dbReference type="GO" id="GO:0005576">
    <property type="term" value="C:extracellular region"/>
    <property type="evidence" value="ECO:0007669"/>
    <property type="project" value="TreeGrafter"/>
</dbReference>
<gene>
    <name evidence="8" type="ORF">HINF_LOCUS64366</name>
    <name evidence="9" type="ORF">HINF_LOCUS7467</name>
</gene>
<reference evidence="8" key="1">
    <citation type="submission" date="2023-06" db="EMBL/GenBank/DDBJ databases">
        <authorList>
            <person name="Kurt Z."/>
        </authorList>
    </citation>
    <scope>NUCLEOTIDE SEQUENCE</scope>
</reference>
<comment type="caution">
    <text evidence="8">The sequence shown here is derived from an EMBL/GenBank/DDBJ whole genome shotgun (WGS) entry which is preliminary data.</text>
</comment>
<keyword evidence="4 7" id="KW-0442">Lipid degradation</keyword>
<proteinExistence type="inferred from homology"/>
<evidence type="ECO:0000256" key="6">
    <source>
        <dbReference type="ARBA" id="ARBA00023180"/>
    </source>
</evidence>
<dbReference type="PANTHER" id="PTHR12370:SF3">
    <property type="entry name" value="PHOSPHOLIPASE B-LIKE 2-RELATED"/>
    <property type="match status" value="1"/>
</dbReference>
<protein>
    <recommendedName>
        <fullName evidence="7">Phospholipase B-like</fullName>
        <ecNumber evidence="7">3.1.1.-</ecNumber>
    </recommendedName>
</protein>
<dbReference type="AlphaFoldDB" id="A0AA86V519"/>
<dbReference type="Gene3D" id="3.60.60.30">
    <property type="match status" value="1"/>
</dbReference>
<dbReference type="Pfam" id="PF04916">
    <property type="entry name" value="Phospholip_B"/>
    <property type="match status" value="1"/>
</dbReference>
<dbReference type="InterPro" id="IPR007000">
    <property type="entry name" value="PLipase_B-like"/>
</dbReference>
<keyword evidence="5 7" id="KW-0443">Lipid metabolism</keyword>
<dbReference type="EC" id="3.1.1.-" evidence="7"/>
<accession>A0AA86V519</accession>
<keyword evidence="6" id="KW-0325">Glycoprotein</keyword>
<comment type="function">
    <text evidence="7">Putative phospholipase.</text>
</comment>
<evidence type="ECO:0000256" key="7">
    <source>
        <dbReference type="RuleBase" id="RU364138"/>
    </source>
</evidence>
<evidence type="ECO:0000313" key="9">
    <source>
        <dbReference type="EMBL" id="CAL5983112.1"/>
    </source>
</evidence>
<evidence type="ECO:0000313" key="10">
    <source>
        <dbReference type="Proteomes" id="UP001642409"/>
    </source>
</evidence>
<dbReference type="GO" id="GO:0004620">
    <property type="term" value="F:phospholipase activity"/>
    <property type="evidence" value="ECO:0007669"/>
    <property type="project" value="InterPro"/>
</dbReference>
<keyword evidence="3 7" id="KW-0378">Hydrolase</keyword>
<dbReference type="EMBL" id="CAXDID020000015">
    <property type="protein sequence ID" value="CAL5983112.1"/>
    <property type="molecule type" value="Genomic_DNA"/>
</dbReference>
<evidence type="ECO:0000256" key="5">
    <source>
        <dbReference type="ARBA" id="ARBA00023098"/>
    </source>
</evidence>
<dbReference type="Proteomes" id="UP001642409">
    <property type="component" value="Unassembled WGS sequence"/>
</dbReference>
<evidence type="ECO:0000256" key="3">
    <source>
        <dbReference type="ARBA" id="ARBA00022801"/>
    </source>
</evidence>
<comment type="similarity">
    <text evidence="1 7">Belongs to the phospholipase B-like family.</text>
</comment>
<keyword evidence="2" id="KW-0732">Signal</keyword>
<evidence type="ECO:0000313" key="8">
    <source>
        <dbReference type="EMBL" id="CAI9976721.1"/>
    </source>
</evidence>
<evidence type="ECO:0000256" key="4">
    <source>
        <dbReference type="ARBA" id="ARBA00022963"/>
    </source>
</evidence>
<evidence type="ECO:0000256" key="1">
    <source>
        <dbReference type="ARBA" id="ARBA00007835"/>
    </source>
</evidence>
<evidence type="ECO:0000256" key="2">
    <source>
        <dbReference type="ARBA" id="ARBA00022729"/>
    </source>
</evidence>
<dbReference type="GO" id="GO:0009395">
    <property type="term" value="P:phospholipid catabolic process"/>
    <property type="evidence" value="ECO:0007669"/>
    <property type="project" value="TreeGrafter"/>
</dbReference>
<organism evidence="8">
    <name type="scientific">Hexamita inflata</name>
    <dbReference type="NCBI Taxonomy" id="28002"/>
    <lineage>
        <taxon>Eukaryota</taxon>
        <taxon>Metamonada</taxon>
        <taxon>Diplomonadida</taxon>
        <taxon>Hexamitidae</taxon>
        <taxon>Hexamitinae</taxon>
        <taxon>Hexamita</taxon>
    </lineage>
</organism>
<sequence>MTLLFSLILAKDEQPNFTKYCVKKEGVLKVIENCEITTFTPDVVVILNISLEMNKTGWMFMEAETNPSLTGKEQMLGLGYAEGFIFHESLANHQANIKEYFLKTDFENDPDYPNEMYQFYTDNMAWTRQMSQTNRDAYWKQVAYTMAHFDGLVQGYQQQANASSFLSELDLFMYMSSGDLLDVVKFAIPNKRHWLNRPELDELNDHCSGLVRVSGDKVFVSQVAWFTFGAMTRVSKKIKFNLGSRAKEIKFSSYPGFSYSFDDWYQTDSGLMVFETTDSVYVDQLYELCSTESLMTWFKAPIASRLAADGEEFMSIIGRYNSGTYNNQWVVLDVKKFNQKSNADVLWISEQIPGKVSAYDATSRLLNEGYFPSYNNPSQLEIRLISGYPEAAAKNRSKDYFKSARAQIYLRDANKIETIEQMKAFMRYNDYLHDPLAYEPKTDSQEPADAIASRYDLRTDSRINCYGAFDAKIGEYDRVTGKYTTHFISSPAYDNVPAFEFTDLWCPRRGLGEGKYMHEWVEDEVTLN</sequence>
<dbReference type="PANTHER" id="PTHR12370">
    <property type="entry name" value="PHOSPHOLIPASE B-RELATED"/>
    <property type="match status" value="1"/>
</dbReference>
<keyword evidence="10" id="KW-1185">Reference proteome</keyword>
<dbReference type="EMBL" id="CATOUU010001174">
    <property type="protein sequence ID" value="CAI9976721.1"/>
    <property type="molecule type" value="Genomic_DNA"/>
</dbReference>